<keyword evidence="8 9" id="KW-0472">Membrane</keyword>
<feature type="transmembrane region" description="Helical" evidence="9">
    <location>
        <begin position="195"/>
        <end position="216"/>
    </location>
</feature>
<feature type="chain" id="PRO_5046194348" evidence="10">
    <location>
        <begin position="23"/>
        <end position="434"/>
    </location>
</feature>
<evidence type="ECO:0000256" key="10">
    <source>
        <dbReference type="SAM" id="SignalP"/>
    </source>
</evidence>
<protein>
    <submittedName>
        <fullName evidence="12">Sensor histidine kinase</fullName>
    </submittedName>
</protein>
<feature type="domain" description="Histidine kinase" evidence="11">
    <location>
        <begin position="349"/>
        <end position="434"/>
    </location>
</feature>
<proteinExistence type="predicted"/>
<dbReference type="SUPFAM" id="SSF55874">
    <property type="entry name" value="ATPase domain of HSP90 chaperone/DNA topoisomerase II/histidine kinase"/>
    <property type="match status" value="1"/>
</dbReference>
<dbReference type="CDD" id="cd16917">
    <property type="entry name" value="HATPase_UhpB-NarQ-NarX-like"/>
    <property type="match status" value="1"/>
</dbReference>
<feature type="signal peptide" evidence="10">
    <location>
        <begin position="1"/>
        <end position="22"/>
    </location>
</feature>
<keyword evidence="7" id="KW-0902">Two-component regulatory system</keyword>
<dbReference type="RefSeq" id="WP_300961040.1">
    <property type="nucleotide sequence ID" value="NZ_JAUHJR010000004.1"/>
</dbReference>
<gene>
    <name evidence="12" type="ORF">QWY29_11760</name>
</gene>
<dbReference type="InterPro" id="IPR036890">
    <property type="entry name" value="HATPase_C_sf"/>
</dbReference>
<dbReference type="Gene3D" id="3.30.565.10">
    <property type="entry name" value="Histidine kinase-like ATPase, C-terminal domain"/>
    <property type="match status" value="1"/>
</dbReference>
<evidence type="ECO:0000256" key="7">
    <source>
        <dbReference type="ARBA" id="ARBA00023012"/>
    </source>
</evidence>
<dbReference type="PANTHER" id="PTHR24421">
    <property type="entry name" value="NITRATE/NITRITE SENSOR PROTEIN NARX-RELATED"/>
    <property type="match status" value="1"/>
</dbReference>
<dbReference type="GO" id="GO:0016301">
    <property type="term" value="F:kinase activity"/>
    <property type="evidence" value="ECO:0007669"/>
    <property type="project" value="UniProtKB-KW"/>
</dbReference>
<keyword evidence="13" id="KW-1185">Reference proteome</keyword>
<dbReference type="Gene3D" id="1.20.5.1930">
    <property type="match status" value="1"/>
</dbReference>
<dbReference type="Proteomes" id="UP001168537">
    <property type="component" value="Unassembled WGS sequence"/>
</dbReference>
<accession>A0ABT8EV30</accession>
<dbReference type="InterPro" id="IPR005467">
    <property type="entry name" value="His_kinase_dom"/>
</dbReference>
<dbReference type="InterPro" id="IPR050482">
    <property type="entry name" value="Sensor_HK_TwoCompSys"/>
</dbReference>
<sequence length="434" mass="47081">MQFVLFAVVTMVVIIASTNAIARSVAEDEAIAEARNTTEVLARSVVEPALEDAKDRILQGTPRGSDLFLQFARRTLVKALDVQNPLAVRFNMWLEDGYLLYSNQGGIASQSFEIGPDRRRVLREGGTGYEIANPNDPENSGPRGPVYPEVGLAEEDLVRVYTPVEVRGQRLLFEVYYSLNRIQERRGEILLPFRWITIASLAGLLVIVTPILWLLTRRLTRAGEERERLLVHAVDASDAERRRIARDLHDGVVQDIAGTTFSVTALSRDPAVPEQARATLDGAGDNLRDSLRALRSLLAEIHPPDLHADGLEPALGDLVAPATNAGIQASVDVSGVDGASDAAVALVWRVAQEAVRNALRHSQATTVAVTVRSVDSRLRLEVVDDGIGFDPAVSGPDRYGLKGLRSLVKDIGGEIDVISAPGAGTTVRMEVAQQ</sequence>
<evidence type="ECO:0000256" key="1">
    <source>
        <dbReference type="ARBA" id="ARBA00004651"/>
    </source>
</evidence>
<evidence type="ECO:0000259" key="11">
    <source>
        <dbReference type="PROSITE" id="PS50109"/>
    </source>
</evidence>
<dbReference type="Pfam" id="PF07730">
    <property type="entry name" value="HisKA_3"/>
    <property type="match status" value="1"/>
</dbReference>
<keyword evidence="4 9" id="KW-0812">Transmembrane</keyword>
<evidence type="ECO:0000256" key="8">
    <source>
        <dbReference type="ARBA" id="ARBA00023136"/>
    </source>
</evidence>
<keyword evidence="10" id="KW-0732">Signal</keyword>
<keyword evidence="5 12" id="KW-0418">Kinase</keyword>
<organism evidence="12 13">
    <name type="scientific">Nocardioides abyssi</name>
    <dbReference type="NCBI Taxonomy" id="3058370"/>
    <lineage>
        <taxon>Bacteria</taxon>
        <taxon>Bacillati</taxon>
        <taxon>Actinomycetota</taxon>
        <taxon>Actinomycetes</taxon>
        <taxon>Propionibacteriales</taxon>
        <taxon>Nocardioidaceae</taxon>
        <taxon>Nocardioides</taxon>
    </lineage>
</organism>
<evidence type="ECO:0000313" key="12">
    <source>
        <dbReference type="EMBL" id="MDN4162030.1"/>
    </source>
</evidence>
<keyword evidence="6 9" id="KW-1133">Transmembrane helix</keyword>
<evidence type="ECO:0000313" key="13">
    <source>
        <dbReference type="Proteomes" id="UP001168537"/>
    </source>
</evidence>
<reference evidence="12" key="1">
    <citation type="submission" date="2023-06" db="EMBL/GenBank/DDBJ databases">
        <title>Draft genome sequence of Nocardioides sp. SOB72.</title>
        <authorList>
            <person name="Zhang G."/>
        </authorList>
    </citation>
    <scope>NUCLEOTIDE SEQUENCE</scope>
    <source>
        <strain evidence="12">SOB72</strain>
    </source>
</reference>
<comment type="caution">
    <text evidence="12">The sequence shown here is derived from an EMBL/GenBank/DDBJ whole genome shotgun (WGS) entry which is preliminary data.</text>
</comment>
<dbReference type="InterPro" id="IPR003594">
    <property type="entry name" value="HATPase_dom"/>
</dbReference>
<dbReference type="Pfam" id="PF02518">
    <property type="entry name" value="HATPase_c"/>
    <property type="match status" value="1"/>
</dbReference>
<dbReference type="SMART" id="SM00387">
    <property type="entry name" value="HATPase_c"/>
    <property type="match status" value="1"/>
</dbReference>
<keyword evidence="3" id="KW-0808">Transferase</keyword>
<keyword evidence="2" id="KW-1003">Cell membrane</keyword>
<evidence type="ECO:0000256" key="5">
    <source>
        <dbReference type="ARBA" id="ARBA00022777"/>
    </source>
</evidence>
<evidence type="ECO:0000256" key="2">
    <source>
        <dbReference type="ARBA" id="ARBA00022475"/>
    </source>
</evidence>
<evidence type="ECO:0000256" key="6">
    <source>
        <dbReference type="ARBA" id="ARBA00022989"/>
    </source>
</evidence>
<evidence type="ECO:0000256" key="3">
    <source>
        <dbReference type="ARBA" id="ARBA00022679"/>
    </source>
</evidence>
<dbReference type="PROSITE" id="PS50109">
    <property type="entry name" value="HIS_KIN"/>
    <property type="match status" value="1"/>
</dbReference>
<comment type="subcellular location">
    <subcellularLocation>
        <location evidence="1">Cell membrane</location>
        <topology evidence="1">Multi-pass membrane protein</topology>
    </subcellularLocation>
</comment>
<evidence type="ECO:0000256" key="9">
    <source>
        <dbReference type="SAM" id="Phobius"/>
    </source>
</evidence>
<dbReference type="EMBL" id="JAUHJR010000004">
    <property type="protein sequence ID" value="MDN4162030.1"/>
    <property type="molecule type" value="Genomic_DNA"/>
</dbReference>
<dbReference type="PANTHER" id="PTHR24421:SF37">
    <property type="entry name" value="SENSOR HISTIDINE KINASE NARS"/>
    <property type="match status" value="1"/>
</dbReference>
<name>A0ABT8EV30_9ACTN</name>
<evidence type="ECO:0000256" key="4">
    <source>
        <dbReference type="ARBA" id="ARBA00022692"/>
    </source>
</evidence>
<dbReference type="InterPro" id="IPR011712">
    <property type="entry name" value="Sig_transdc_His_kin_sub3_dim/P"/>
</dbReference>